<dbReference type="Pfam" id="PF00932">
    <property type="entry name" value="LTD"/>
    <property type="match status" value="1"/>
</dbReference>
<dbReference type="InterPro" id="IPR001322">
    <property type="entry name" value="Lamin_tail_dom"/>
</dbReference>
<dbReference type="Pfam" id="PF04231">
    <property type="entry name" value="Endonuclease_1"/>
    <property type="match status" value="1"/>
</dbReference>
<dbReference type="InterPro" id="IPR013783">
    <property type="entry name" value="Ig-like_fold"/>
</dbReference>
<dbReference type="SUPFAM" id="SSF54060">
    <property type="entry name" value="His-Me finger endonucleases"/>
    <property type="match status" value="1"/>
</dbReference>
<keyword evidence="9" id="KW-1185">Reference proteome</keyword>
<dbReference type="Pfam" id="PF18962">
    <property type="entry name" value="Por_Secre_tail"/>
    <property type="match status" value="1"/>
</dbReference>
<dbReference type="Proteomes" id="UP001151478">
    <property type="component" value="Unassembled WGS sequence"/>
</dbReference>
<dbReference type="CDD" id="cd00063">
    <property type="entry name" value="FN3"/>
    <property type="match status" value="2"/>
</dbReference>
<evidence type="ECO:0000256" key="5">
    <source>
        <dbReference type="SAM" id="SignalP"/>
    </source>
</evidence>
<keyword evidence="8" id="KW-0255">Endonuclease</keyword>
<evidence type="ECO:0000256" key="1">
    <source>
        <dbReference type="ARBA" id="ARBA00006429"/>
    </source>
</evidence>
<name>A0ABT5SEU1_9FLAO</name>
<feature type="domain" description="LTD" evidence="7">
    <location>
        <begin position="423"/>
        <end position="553"/>
    </location>
</feature>
<gene>
    <name evidence="8" type="ORF">N5A56_016640</name>
</gene>
<protein>
    <submittedName>
        <fullName evidence="8">Endonuclease</fullName>
    </submittedName>
</protein>
<evidence type="ECO:0000313" key="8">
    <source>
        <dbReference type="EMBL" id="MDD7915946.1"/>
    </source>
</evidence>
<dbReference type="PANTHER" id="PTHR33607">
    <property type="entry name" value="ENDONUCLEASE-1"/>
    <property type="match status" value="1"/>
</dbReference>
<evidence type="ECO:0000256" key="2">
    <source>
        <dbReference type="ARBA" id="ARBA00022722"/>
    </source>
</evidence>
<dbReference type="PROSITE" id="PS51841">
    <property type="entry name" value="LTD"/>
    <property type="match status" value="1"/>
</dbReference>
<dbReference type="EMBL" id="JAOSLC020000004">
    <property type="protein sequence ID" value="MDD7915946.1"/>
    <property type="molecule type" value="Genomic_DNA"/>
</dbReference>
<evidence type="ECO:0000313" key="9">
    <source>
        <dbReference type="Proteomes" id="UP001151478"/>
    </source>
</evidence>
<evidence type="ECO:0000256" key="3">
    <source>
        <dbReference type="ARBA" id="ARBA00022729"/>
    </source>
</evidence>
<proteinExistence type="inferred from homology"/>
<dbReference type="InterPro" id="IPR026444">
    <property type="entry name" value="Secre_tail"/>
</dbReference>
<keyword evidence="4" id="KW-0378">Hydrolase</keyword>
<keyword evidence="3 5" id="KW-0732">Signal</keyword>
<dbReference type="SUPFAM" id="SSF49265">
    <property type="entry name" value="Fibronectin type III"/>
    <property type="match status" value="1"/>
</dbReference>
<dbReference type="RefSeq" id="WP_265724407.1">
    <property type="nucleotide sequence ID" value="NZ_JAOSLC020000004.1"/>
</dbReference>
<dbReference type="InterPro" id="IPR044925">
    <property type="entry name" value="His-Me_finger_sf"/>
</dbReference>
<dbReference type="InterPro" id="IPR007346">
    <property type="entry name" value="Endonuclease-I"/>
</dbReference>
<sequence>MIKKLLLILFITSLGSVNAQLTPPSELQSYYNNVDFSLTGIQLFNDLATKTISKHTNILEYGQRHNYLYNADEDLANTANVILMYSGESRDEREYQSGSNSHQTQTYNTEHVYPQSLIINNAKGDLHHLRTCDISINSDRGSRKFIEGSGNYGVVDSSWYPGDDWKGDVARMIMYLNLRYNESFSDIGTLNLFLKWNAEDPVSDFEKQRNEIITAAQGNRNPFIDNPYIATIIWGGNAAENTWGEADTEIPTVPTSIALSNIATSTIDVTWNASTDNNGIGKYEIYANGVLNGESTTTNYTVINLTPNTTYSITVLAKDIAGNESAQSTAVNGTTLVDNTPPTIPTDVTIASKSGTSLKITWTASTDDSAISAYNVYVDGTYNDSTTETNFTITGLTVSTTYAITVLAKDTSNNESEQSNAVNGTTTDGSAPSNELFFSEYLEGGGNNKALEIANFTGQTVSLANYAVKLGSNGADFGTQILTFTNQTIEDGDVFVIGNAQLAVCESEVDIESTVTYFNGNDVLGLFKNDVLIDIIGKEGDTNTFGSNVTLKRKSTIVSPNLVFDRDEWVEGSGVDDCTNLGKHTVSTASIENENLTVIKMYPNPTNGDKLYFKYSEDLKINIYNVLGKLLVTEKVDNNNNQIDISSLSKGIYLVKINSENQFITKKLIKK</sequence>
<comment type="caution">
    <text evidence="8">The sequence shown here is derived from an EMBL/GenBank/DDBJ whole genome shotgun (WGS) entry which is preliminary data.</text>
</comment>
<dbReference type="GO" id="GO:0004519">
    <property type="term" value="F:endonuclease activity"/>
    <property type="evidence" value="ECO:0007669"/>
    <property type="project" value="UniProtKB-KW"/>
</dbReference>
<comment type="similarity">
    <text evidence="1">Belongs to the EndA/NucM nuclease family.</text>
</comment>
<feature type="domain" description="Fibronectin type-III" evidence="6">
    <location>
        <begin position="253"/>
        <end position="338"/>
    </location>
</feature>
<reference evidence="8" key="1">
    <citation type="submission" date="2023-02" db="EMBL/GenBank/DDBJ databases">
        <title>Polaribacter ponticola sp. nov., isolated from seawater.</title>
        <authorList>
            <person name="Baek J.H."/>
            <person name="Kim J.M."/>
            <person name="Choi D.G."/>
            <person name="Jeon C.O."/>
        </authorList>
    </citation>
    <scope>NUCLEOTIDE SEQUENCE</scope>
    <source>
        <strain evidence="8">MSW5</strain>
    </source>
</reference>
<dbReference type="InterPro" id="IPR036116">
    <property type="entry name" value="FN3_sf"/>
</dbReference>
<dbReference type="Pfam" id="PF00041">
    <property type="entry name" value="fn3"/>
    <property type="match status" value="2"/>
</dbReference>
<keyword evidence="2" id="KW-0540">Nuclease</keyword>
<dbReference type="NCBIfam" id="TIGR04183">
    <property type="entry name" value="Por_Secre_tail"/>
    <property type="match status" value="1"/>
</dbReference>
<dbReference type="InterPro" id="IPR003961">
    <property type="entry name" value="FN3_dom"/>
</dbReference>
<feature type="signal peptide" evidence="5">
    <location>
        <begin position="1"/>
        <end position="19"/>
    </location>
</feature>
<evidence type="ECO:0000256" key="4">
    <source>
        <dbReference type="ARBA" id="ARBA00022801"/>
    </source>
</evidence>
<organism evidence="8 9">
    <name type="scientific">Polaribacter ponticola</name>
    <dbReference type="NCBI Taxonomy" id="2978475"/>
    <lineage>
        <taxon>Bacteria</taxon>
        <taxon>Pseudomonadati</taxon>
        <taxon>Bacteroidota</taxon>
        <taxon>Flavobacteriia</taxon>
        <taxon>Flavobacteriales</taxon>
        <taxon>Flavobacteriaceae</taxon>
    </lineage>
</organism>
<accession>A0ABT5SEU1</accession>
<dbReference type="PROSITE" id="PS50853">
    <property type="entry name" value="FN3"/>
    <property type="match status" value="2"/>
</dbReference>
<dbReference type="SMART" id="SM00060">
    <property type="entry name" value="FN3"/>
    <property type="match status" value="2"/>
</dbReference>
<feature type="chain" id="PRO_5046469090" evidence="5">
    <location>
        <begin position="20"/>
        <end position="671"/>
    </location>
</feature>
<dbReference type="PANTHER" id="PTHR33607:SF2">
    <property type="entry name" value="ENDONUCLEASE-1"/>
    <property type="match status" value="1"/>
</dbReference>
<evidence type="ECO:0000259" key="7">
    <source>
        <dbReference type="PROSITE" id="PS51841"/>
    </source>
</evidence>
<feature type="domain" description="Fibronectin type-III" evidence="6">
    <location>
        <begin position="344"/>
        <end position="429"/>
    </location>
</feature>
<dbReference type="Gene3D" id="2.60.40.10">
    <property type="entry name" value="Immunoglobulins"/>
    <property type="match status" value="2"/>
</dbReference>
<evidence type="ECO:0000259" key="6">
    <source>
        <dbReference type="PROSITE" id="PS50853"/>
    </source>
</evidence>